<proteinExistence type="predicted"/>
<organism evidence="1 2">
    <name type="scientific">Vibrio algicola</name>
    <dbReference type="NCBI Taxonomy" id="2662262"/>
    <lineage>
        <taxon>Bacteria</taxon>
        <taxon>Pseudomonadati</taxon>
        <taxon>Pseudomonadota</taxon>
        <taxon>Gammaproteobacteria</taxon>
        <taxon>Vibrionales</taxon>
        <taxon>Vibrionaceae</taxon>
        <taxon>Vibrio</taxon>
    </lineage>
</organism>
<evidence type="ECO:0000313" key="2">
    <source>
        <dbReference type="Proteomes" id="UP000348942"/>
    </source>
</evidence>
<keyword evidence="2" id="KW-1185">Reference proteome</keyword>
<dbReference type="RefSeq" id="WP_153448757.1">
    <property type="nucleotide sequence ID" value="NZ_CP045700.1"/>
</dbReference>
<dbReference type="Proteomes" id="UP000348942">
    <property type="component" value="Chromosome 2"/>
</dbReference>
<reference evidence="1 2" key="1">
    <citation type="submission" date="2019-10" db="EMBL/GenBank/DDBJ databases">
        <title>Vibrio sp. nov., isolated from Coralline algae surface.</title>
        <authorList>
            <person name="Geng Y."/>
            <person name="Zhang X."/>
        </authorList>
    </citation>
    <scope>NUCLEOTIDE SEQUENCE [LARGE SCALE GENOMIC DNA]</scope>
    <source>
        <strain evidence="1 2">SM1977</strain>
    </source>
</reference>
<evidence type="ECO:0000313" key="1">
    <source>
        <dbReference type="EMBL" id="QGA66624.1"/>
    </source>
</evidence>
<protein>
    <submittedName>
        <fullName evidence="1">Uncharacterized protein</fullName>
    </submittedName>
</protein>
<name>A0A5Q0TIB9_9VIBR</name>
<sequence length="62" mass="7185">MKDAKLSNHIWRAIEAQAKTVVEGLNIDNINRIDGSNVELVNEFELKRLRILIRQLEEESPN</sequence>
<dbReference type="EMBL" id="CP045700">
    <property type="protein sequence ID" value="QGA66624.1"/>
    <property type="molecule type" value="Genomic_DNA"/>
</dbReference>
<dbReference type="AlphaFoldDB" id="A0A5Q0TIB9"/>
<gene>
    <name evidence="1" type="ORF">GFB47_14540</name>
</gene>
<accession>A0A5Q0TIB9</accession>